<protein>
    <submittedName>
        <fullName evidence="2">Glycerol uptake facilitator-like aquaporin</fullName>
    </submittedName>
</protein>
<organism evidence="2 3">
    <name type="scientific">Pseudoteredinibacter isoporae</name>
    <dbReference type="NCBI Taxonomy" id="570281"/>
    <lineage>
        <taxon>Bacteria</taxon>
        <taxon>Pseudomonadati</taxon>
        <taxon>Pseudomonadota</taxon>
        <taxon>Gammaproteobacteria</taxon>
        <taxon>Cellvibrionales</taxon>
        <taxon>Cellvibrionaceae</taxon>
        <taxon>Pseudoteredinibacter</taxon>
    </lineage>
</organism>
<dbReference type="Proteomes" id="UP000528457">
    <property type="component" value="Unassembled WGS sequence"/>
</dbReference>
<reference evidence="2 3" key="1">
    <citation type="submission" date="2020-08" db="EMBL/GenBank/DDBJ databases">
        <title>Genomic Encyclopedia of Type Strains, Phase IV (KMG-IV): sequencing the most valuable type-strain genomes for metagenomic binning, comparative biology and taxonomic classification.</title>
        <authorList>
            <person name="Goeker M."/>
        </authorList>
    </citation>
    <scope>NUCLEOTIDE SEQUENCE [LARGE SCALE GENOMIC DNA]</scope>
    <source>
        <strain evidence="2 3">DSM 22368</strain>
    </source>
</reference>
<evidence type="ECO:0000313" key="3">
    <source>
        <dbReference type="Proteomes" id="UP000528457"/>
    </source>
</evidence>
<dbReference type="EMBL" id="JACHHT010000001">
    <property type="protein sequence ID" value="MBB6520249.1"/>
    <property type="molecule type" value="Genomic_DNA"/>
</dbReference>
<keyword evidence="1" id="KW-0472">Membrane</keyword>
<keyword evidence="1" id="KW-1133">Transmembrane helix</keyword>
<dbReference type="RefSeq" id="WP_166851786.1">
    <property type="nucleotide sequence ID" value="NZ_JAAONY010000001.1"/>
</dbReference>
<keyword evidence="3" id="KW-1185">Reference proteome</keyword>
<accession>A0A7X0MVV7</accession>
<gene>
    <name evidence="2" type="ORF">HNR48_000527</name>
</gene>
<dbReference type="InParanoid" id="A0A7X0MVV7"/>
<feature type="transmembrane region" description="Helical" evidence="1">
    <location>
        <begin position="172"/>
        <end position="194"/>
    </location>
</feature>
<dbReference type="AlphaFoldDB" id="A0A7X0MVV7"/>
<sequence>MRYRKAMPIVVLLFCLAYATLRYIVFGDVALEQWPVFIVNKSVSFFIAACMAASAFYSLNLKKEPQDQQSANCSARYGRWAWHALILHILLSIGLLNPAYFAKFYDGQKLNLLGNIMLLAGALGSYAFYRLQTERLNNLIKALASLALLAHLLPMSSSWASPDQWPAYFPPISMLSALLAAYAMLGFGRCAVFCRNPKS</sequence>
<name>A0A7X0MVV7_9GAMM</name>
<keyword evidence="1" id="KW-0812">Transmembrane</keyword>
<feature type="transmembrane region" description="Helical" evidence="1">
    <location>
        <begin position="112"/>
        <end position="129"/>
    </location>
</feature>
<feature type="transmembrane region" description="Helical" evidence="1">
    <location>
        <begin position="80"/>
        <end position="100"/>
    </location>
</feature>
<evidence type="ECO:0000256" key="1">
    <source>
        <dbReference type="SAM" id="Phobius"/>
    </source>
</evidence>
<feature type="transmembrane region" description="Helical" evidence="1">
    <location>
        <begin position="141"/>
        <end position="160"/>
    </location>
</feature>
<feature type="transmembrane region" description="Helical" evidence="1">
    <location>
        <begin position="37"/>
        <end position="59"/>
    </location>
</feature>
<proteinExistence type="predicted"/>
<comment type="caution">
    <text evidence="2">The sequence shown here is derived from an EMBL/GenBank/DDBJ whole genome shotgun (WGS) entry which is preliminary data.</text>
</comment>
<evidence type="ECO:0000313" key="2">
    <source>
        <dbReference type="EMBL" id="MBB6520249.1"/>
    </source>
</evidence>